<evidence type="ECO:0000313" key="3">
    <source>
        <dbReference type="Proteomes" id="UP000593601"/>
    </source>
</evidence>
<dbReference type="RefSeq" id="WP_193735921.1">
    <property type="nucleotide sequence ID" value="NZ_CP063304.1"/>
</dbReference>
<dbReference type="AlphaFoldDB" id="A0A7M2RHV0"/>
<dbReference type="EMBL" id="CP063304">
    <property type="protein sequence ID" value="QOV19601.1"/>
    <property type="molecule type" value="Genomic_DNA"/>
</dbReference>
<gene>
    <name evidence="2" type="ORF">INP51_01045</name>
</gene>
<protein>
    <recommendedName>
        <fullName evidence="1">BCE-2095-like N-terminal domain-containing protein</fullName>
    </recommendedName>
</protein>
<sequence length="297" mass="33550">METENDILEETLSIADDGYVLAYDYLLKKYEKNNDVYGPQTLYFLACLAGGANMPDKALEWLTTAILEKGWWYRPEVLDDDDLSLLRSSDKFISLKSISDKRHAEAMSGAKAVFTWEKKTADNLFIAVHGNTQNGQTAKSDWKPILNDNTGWQLETVQSAVPDGYGTFRWNYDMSSYLPVAHALEKVQSEGYKMIVCGGFSAGCDMILRTIMYSEALCNTLFLQSPWIPVLKGHEEELLKAVKRKNIQLKIFCGSCDEDCLPMAEHLYEITNTGGIHAELTIQEGSRHQFPKELPYS</sequence>
<dbReference type="Gene3D" id="3.40.50.1820">
    <property type="entry name" value="alpha/beta hydrolase"/>
    <property type="match status" value="1"/>
</dbReference>
<evidence type="ECO:0000313" key="2">
    <source>
        <dbReference type="EMBL" id="QOV19601.1"/>
    </source>
</evidence>
<dbReference type="Proteomes" id="UP000593601">
    <property type="component" value="Chromosome"/>
</dbReference>
<evidence type="ECO:0000259" key="1">
    <source>
        <dbReference type="Pfam" id="PF22316"/>
    </source>
</evidence>
<dbReference type="InterPro" id="IPR054527">
    <property type="entry name" value="BCE_2095-like_N"/>
</dbReference>
<dbReference type="KEGG" id="bliq:INP51_01045"/>
<proteinExistence type="predicted"/>
<accession>A0A7M2RHV0</accession>
<dbReference type="InterPro" id="IPR029058">
    <property type="entry name" value="AB_hydrolase_fold"/>
</dbReference>
<feature type="domain" description="BCE-2095-like N-terminal" evidence="1">
    <location>
        <begin position="4"/>
        <end position="106"/>
    </location>
</feature>
<keyword evidence="3" id="KW-1185">Reference proteome</keyword>
<dbReference type="SUPFAM" id="SSF53474">
    <property type="entry name" value="alpha/beta-Hydrolases"/>
    <property type="match status" value="1"/>
</dbReference>
<organism evidence="2 3">
    <name type="scientific">Blautia liquoris</name>
    <dbReference type="NCBI Taxonomy" id="2779518"/>
    <lineage>
        <taxon>Bacteria</taxon>
        <taxon>Bacillati</taxon>
        <taxon>Bacillota</taxon>
        <taxon>Clostridia</taxon>
        <taxon>Lachnospirales</taxon>
        <taxon>Lachnospiraceae</taxon>
        <taxon>Blautia</taxon>
    </lineage>
</organism>
<name>A0A7M2RHV0_9FIRM</name>
<reference evidence="2 3" key="1">
    <citation type="submission" date="2020-10" db="EMBL/GenBank/DDBJ databases">
        <title>Blautia liquoris sp.nov., isolated from the mud in a fermentation cellar used for the production of Chinese strong-flavoured liquor.</title>
        <authorList>
            <person name="Lu L."/>
        </authorList>
    </citation>
    <scope>NUCLEOTIDE SEQUENCE [LARGE SCALE GENOMIC DNA]</scope>
    <source>
        <strain evidence="2 3">LZLJ-3</strain>
    </source>
</reference>
<dbReference type="NCBIfam" id="NF047558">
    <property type="entry name" value="TPR_END_plus"/>
    <property type="match status" value="1"/>
</dbReference>
<dbReference type="Pfam" id="PF22316">
    <property type="entry name" value="ABhydrolase-like_N"/>
    <property type="match status" value="1"/>
</dbReference>